<sequence>MSHSTMSLSARPQRRVLVAKINRSQSFAGVNSTADRPFRNLSPFTPTVSRKTGSRVSRMFSMSHKSPPPKVPQPNRLDEVYEALKKGLTAYLEVHQLELEKLSTQIRESKRNSRLVSDAGKPHGVVVTRFLRRLEFHASKIDELYEAYCIQRRLRDGAHNMVKAYSTGSPGSREARESLAEASKGYKEYTENMCLLESELESQLGEFHVRMKGLAGFARLCAGDQYEIFMKYGRQRWKLRGRIEVNSKQVWDSEEMVFLPLITEFLSIKVTELKSLANHVVVGNVSCETKDLFAALPQVVAVDINDLGTLKLSLEVTWNPFDKDDQPSAASSVNKASTVNKRFSTYNQSPPDTPSLREQAFYNMLRRQEELENGTAWSISSESSDDSSSPQLSGSARHAAKPIVQPEVQASAPAIEISFSQQQEEAGDPVANGHVPYARTLSHISEASVDASMEAKAAESPWEPSPSPEDHGAGEPDADSLPGASNSVPEGWAGQDSGPEAKPRAVVAWAETCETEAEPVASPAPSPALAQEVCGSEVSAPAAVLAQAPAEEEPVLAPHLAASPPAVPRVKAVDSGLEEAISLLASALDDYRGQFPELQPLERELKHLEEILLVRRLRRRPQEWLGTRGKGGGAVPDGSDPWRACALQKLGTFGPLRCHEMYALDKLLREAQVLEIVCQLTEERLEAATSAAGVVQFSTRKDGVLPLWDRCVELPNIYTCPVERFLQVLSAQYAVPVNERHPGLADAVCVKLVEDVLNRRLPRRPGGTQGEQVTIFQYWSHFESLGALVLDTYVMELAEEVLLAQNLNSDDQDVVLRALKRVPEGRLKKEGLKALSLLLVEGNSKVVSAVSAQLRSLAENPRFRQRALVCYLDQLEDEEVQTRVAGCAALGCLKAKESIEQLVYLCQTDKEPVREAAKQSLMLCGEDGKSAHRRLEETLDSLPRIFAPASMASTAF</sequence>
<dbReference type="FunFam" id="1.25.10.10:FF:000089">
    <property type="entry name" value="Rho family-interacting cell polarization regulator 1"/>
    <property type="match status" value="1"/>
</dbReference>
<dbReference type="PANTHER" id="PTHR15829:SF1">
    <property type="entry name" value="RHO FAMILY-INTERACTING CELL POLARIZATION REGULATOR 1"/>
    <property type="match status" value="1"/>
</dbReference>
<evidence type="ECO:0000256" key="4">
    <source>
        <dbReference type="ARBA" id="ARBA00022490"/>
    </source>
</evidence>
<dbReference type="GO" id="GO:0005794">
    <property type="term" value="C:Golgi apparatus"/>
    <property type="evidence" value="ECO:0007669"/>
    <property type="project" value="UniProtKB-SubCell"/>
</dbReference>
<dbReference type="AlphaFoldDB" id="A0A8B9SR97"/>
<dbReference type="InterPro" id="IPR026136">
    <property type="entry name" value="RIPOR3"/>
</dbReference>
<dbReference type="InterPro" id="IPR011989">
    <property type="entry name" value="ARM-like"/>
</dbReference>
<evidence type="ECO:0000256" key="8">
    <source>
        <dbReference type="ARBA" id="ARBA00054594"/>
    </source>
</evidence>
<dbReference type="PANTHER" id="PTHR15829">
    <property type="entry name" value="PROTEIN KINASE PKN/PRK1, EFFECTOR"/>
    <property type="match status" value="1"/>
</dbReference>
<evidence type="ECO:0000259" key="12">
    <source>
        <dbReference type="Pfam" id="PF15903"/>
    </source>
</evidence>
<evidence type="ECO:0000313" key="13">
    <source>
        <dbReference type="Ensembl" id="ENSAPLP00020010139.1"/>
    </source>
</evidence>
<evidence type="ECO:0000256" key="2">
    <source>
        <dbReference type="ARBA" id="ARBA00004555"/>
    </source>
</evidence>
<proteinExistence type="inferred from homology"/>
<dbReference type="InterPro" id="IPR016024">
    <property type="entry name" value="ARM-type_fold"/>
</dbReference>
<accession>A0A8B9SR97</accession>
<feature type="region of interest" description="Disordered" evidence="11">
    <location>
        <begin position="373"/>
        <end position="399"/>
    </location>
</feature>
<dbReference type="InterPro" id="IPR031780">
    <property type="entry name" value="FAM65_N"/>
</dbReference>
<dbReference type="Proteomes" id="UP000694400">
    <property type="component" value="Chromosome 13"/>
</dbReference>
<dbReference type="Ensembl" id="ENSAPLT00020010916.1">
    <property type="protein sequence ID" value="ENSAPLP00020010139.1"/>
    <property type="gene ID" value="ENSAPLG00020006923.1"/>
</dbReference>
<reference evidence="13" key="3">
    <citation type="submission" date="2025-09" db="UniProtKB">
        <authorList>
            <consortium name="Ensembl"/>
        </authorList>
    </citation>
    <scope>IDENTIFICATION</scope>
</reference>
<evidence type="ECO:0000256" key="10">
    <source>
        <dbReference type="ARBA" id="ARBA00071216"/>
    </source>
</evidence>
<protein>
    <recommendedName>
        <fullName evidence="10">Rho family-interacting cell polarization regulator 1</fullName>
    </recommendedName>
</protein>
<keyword evidence="4" id="KW-0963">Cytoplasm</keyword>
<evidence type="ECO:0000256" key="5">
    <source>
        <dbReference type="ARBA" id="ARBA00022553"/>
    </source>
</evidence>
<name>A0A8B9SR97_ANAPL</name>
<evidence type="ECO:0000256" key="9">
    <source>
        <dbReference type="ARBA" id="ARBA00066267"/>
    </source>
</evidence>
<evidence type="ECO:0000313" key="14">
    <source>
        <dbReference type="Proteomes" id="UP000694400"/>
    </source>
</evidence>
<dbReference type="SUPFAM" id="SSF48371">
    <property type="entry name" value="ARM repeat"/>
    <property type="match status" value="1"/>
</dbReference>
<evidence type="ECO:0000256" key="7">
    <source>
        <dbReference type="ARBA" id="ARBA00023054"/>
    </source>
</evidence>
<evidence type="ECO:0000256" key="11">
    <source>
        <dbReference type="SAM" id="MobiDB-lite"/>
    </source>
</evidence>
<reference evidence="13" key="2">
    <citation type="submission" date="2025-08" db="UniProtKB">
        <authorList>
            <consortium name="Ensembl"/>
        </authorList>
    </citation>
    <scope>IDENTIFICATION</scope>
</reference>
<dbReference type="Pfam" id="PF15903">
    <property type="entry name" value="PL48"/>
    <property type="match status" value="1"/>
</dbReference>
<organism evidence="13 14">
    <name type="scientific">Anas platyrhynchos</name>
    <name type="common">Mallard</name>
    <name type="synonym">Anas boschas</name>
    <dbReference type="NCBI Taxonomy" id="8839"/>
    <lineage>
        <taxon>Eukaryota</taxon>
        <taxon>Metazoa</taxon>
        <taxon>Chordata</taxon>
        <taxon>Craniata</taxon>
        <taxon>Vertebrata</taxon>
        <taxon>Euteleostomi</taxon>
        <taxon>Archelosauria</taxon>
        <taxon>Archosauria</taxon>
        <taxon>Dinosauria</taxon>
        <taxon>Saurischia</taxon>
        <taxon>Theropoda</taxon>
        <taxon>Coelurosauria</taxon>
        <taxon>Aves</taxon>
        <taxon>Neognathae</taxon>
        <taxon>Galloanserae</taxon>
        <taxon>Anseriformes</taxon>
        <taxon>Anatidae</taxon>
        <taxon>Anatinae</taxon>
        <taxon>Anas</taxon>
    </lineage>
</organism>
<evidence type="ECO:0000256" key="1">
    <source>
        <dbReference type="ARBA" id="ARBA00004496"/>
    </source>
</evidence>
<evidence type="ECO:0000256" key="3">
    <source>
        <dbReference type="ARBA" id="ARBA00005744"/>
    </source>
</evidence>
<dbReference type="Gene3D" id="1.25.10.10">
    <property type="entry name" value="Leucine-rich Repeat Variant"/>
    <property type="match status" value="1"/>
</dbReference>
<keyword evidence="7" id="KW-0175">Coiled coil</keyword>
<comment type="function">
    <text evidence="8">Downstream effector protein for Rho-type small GTPases that plays a role in cell polarity and directional migration. Acts as an adapter protein, linking active Rho proteins to STK24 and STK26 kinases, and hence positively regulates Golgi reorientation in polarized cell migration upon Rho activation. Involved in the subcellular relocation of STK26 from the Golgi to cytoplasm punctae in a Rho- and PDCD10-dependent manner upon serum stimulation.</text>
</comment>
<keyword evidence="6" id="KW-0333">Golgi apparatus</keyword>
<evidence type="ECO:0000256" key="6">
    <source>
        <dbReference type="ARBA" id="ARBA00023034"/>
    </source>
</evidence>
<feature type="compositionally biased region" description="Low complexity" evidence="11">
    <location>
        <begin position="378"/>
        <end position="395"/>
    </location>
</feature>
<reference evidence="13" key="1">
    <citation type="submission" date="2019-08" db="EMBL/GenBank/DDBJ databases">
        <title>Three high-quality genomes provides insights into domestication of ducks.</title>
        <authorList>
            <person name="Hou Z.C."/>
            <person name="Zhu F."/>
            <person name="Yin Z.T."/>
            <person name="Zhang F."/>
        </authorList>
    </citation>
    <scope>NUCLEOTIDE SEQUENCE [LARGE SCALE GENOMIC DNA]</scope>
</reference>
<feature type="domain" description="FAM65 N-terminal" evidence="12">
    <location>
        <begin position="21"/>
        <end position="367"/>
    </location>
</feature>
<keyword evidence="5" id="KW-0597">Phosphoprotein</keyword>
<comment type="subunit">
    <text evidence="9">Interacts (via N-terminus) with RHOA (GTP-bound form); this interaction links active RHOA to STK24 and STK26 kinases. Interacts with RHOB. Interacts with RHOC. Interacts (via C-terminus) with PDCD10; this interaction occurs in a Rho-independent manner. Interacts (via C-terminus) with STK24; this interaction occurs in a PDCD10-dependent and Rho-independent manner. Interacts (via C-terminus) with STK26; this interaction occurs in a PDCD10-dependent and Rho-independent manner. Interacts (via N-terminus) with 14-3-3 proteins; these interactions occur in a Rho-dependent manner.</text>
</comment>
<comment type="similarity">
    <text evidence="3">Belongs to the RIPOR family.</text>
</comment>
<feature type="region of interest" description="Disordered" evidence="11">
    <location>
        <begin position="450"/>
        <end position="503"/>
    </location>
</feature>
<comment type="subcellular location">
    <subcellularLocation>
        <location evidence="1">Cytoplasm</location>
    </subcellularLocation>
    <subcellularLocation>
        <location evidence="2">Golgi apparatus</location>
    </subcellularLocation>
</comment>